<dbReference type="RefSeq" id="WP_274924349.1">
    <property type="nucleotide sequence ID" value="NZ_JAKELO010000002.1"/>
</dbReference>
<accession>A0A9Q4KTH5</accession>
<evidence type="ECO:0000313" key="2">
    <source>
        <dbReference type="EMBL" id="MDE4907702.1"/>
    </source>
</evidence>
<evidence type="ECO:0000313" key="3">
    <source>
        <dbReference type="Proteomes" id="UP001143747"/>
    </source>
</evidence>
<dbReference type="InterPro" id="IPR011460">
    <property type="entry name" value="Lcl_C"/>
</dbReference>
<dbReference type="Proteomes" id="UP001143747">
    <property type="component" value="Unassembled WGS sequence"/>
</dbReference>
<evidence type="ECO:0000259" key="1">
    <source>
        <dbReference type="Pfam" id="PF07603"/>
    </source>
</evidence>
<name>A0A9Q4KTH5_9EURY</name>
<proteinExistence type="predicted"/>
<dbReference type="AlphaFoldDB" id="A0A9Q4KTH5"/>
<dbReference type="Pfam" id="PF07603">
    <property type="entry name" value="Lcl_C"/>
    <property type="match status" value="2"/>
</dbReference>
<feature type="domain" description="Lcl C-terminal" evidence="1">
    <location>
        <begin position="239"/>
        <end position="343"/>
    </location>
</feature>
<dbReference type="PROSITE" id="PS51257">
    <property type="entry name" value="PROKAR_LIPOPROTEIN"/>
    <property type="match status" value="1"/>
</dbReference>
<sequence>MKYHTGIIALIAAMAIMALFAGCVSQTDDTGSGQATAEPGTGSITAATGLSYPIVDTNQGTCYSNSELIDGPAEGVAFYGQDAQYTGITPSYTDNGDGTVTDDVTGLIWAQDVSDASMSWEDAGKYCEDLELAGYDDWRLPTVKELWSIRDFSQGWPWVDTDYFYLVGDGSEMAQHHSWTSNPYLVVSEYQNQQVEGNPAWIVNDWTGHIKAMSGNRFVRAVRGVTTYGINDFVDNGDGTVTDEATGLIWSQDDNGEAINWEAALAYAERATTAGYDDWRLPNIKELQSIADYSGVFPATDSGVFHLTELTNVVYDPDTGEEIGTQTTYPFYWSSTSNPYVEAYHEEAGDTVESDYEPGYTYAWTLASGYCPDMDGYDLHGAGAVVFDTKAEEVSDGSGIEVFYHYVRLVRGGDVTETPDGDPTTINTDRVVVFEEGDTGMGNRGNGSGDEQEMPDMAAAAEQLGVTEDALLAAMGEPGQITPDFAAAAVALGVTEAELLDALETSAVEEQK</sequence>
<keyword evidence="3" id="KW-1185">Reference proteome</keyword>
<feature type="domain" description="Lcl C-terminal" evidence="1">
    <location>
        <begin position="98"/>
        <end position="223"/>
    </location>
</feature>
<dbReference type="EMBL" id="JAKELO010000002">
    <property type="protein sequence ID" value="MDE4907702.1"/>
    <property type="molecule type" value="Genomic_DNA"/>
</dbReference>
<dbReference type="PANTHER" id="PTHR35812">
    <property type="entry name" value="LIPOPROTEIN"/>
    <property type="match status" value="1"/>
</dbReference>
<reference evidence="2" key="1">
    <citation type="submission" date="2022-01" db="EMBL/GenBank/DDBJ databases">
        <title>Draft genome of Methanogenium marinum DSM 15558.</title>
        <authorList>
            <person name="Chen S.-C."/>
            <person name="You Y.-T."/>
        </authorList>
    </citation>
    <scope>NUCLEOTIDE SEQUENCE</scope>
    <source>
        <strain evidence="2">DSM 15558</strain>
    </source>
</reference>
<organism evidence="2 3">
    <name type="scientific">Methanogenium marinum</name>
    <dbReference type="NCBI Taxonomy" id="348610"/>
    <lineage>
        <taxon>Archaea</taxon>
        <taxon>Methanobacteriati</taxon>
        <taxon>Methanobacteriota</taxon>
        <taxon>Stenosarchaea group</taxon>
        <taxon>Methanomicrobia</taxon>
        <taxon>Methanomicrobiales</taxon>
        <taxon>Methanomicrobiaceae</taxon>
        <taxon>Methanogenium</taxon>
    </lineage>
</organism>
<gene>
    <name evidence="2" type="ORF">L0665_03625</name>
</gene>
<dbReference type="PANTHER" id="PTHR35812:SF1">
    <property type="entry name" value="LIPOPROTEIN"/>
    <property type="match status" value="1"/>
</dbReference>
<protein>
    <submittedName>
        <fullName evidence="2">DUF1566 domain-containing protein</fullName>
    </submittedName>
</protein>
<comment type="caution">
    <text evidence="2">The sequence shown here is derived from an EMBL/GenBank/DDBJ whole genome shotgun (WGS) entry which is preliminary data.</text>
</comment>